<dbReference type="InterPro" id="IPR007138">
    <property type="entry name" value="ABM_dom"/>
</dbReference>
<dbReference type="EMBL" id="JAOCQJ010000003">
    <property type="protein sequence ID" value="MCT7316679.1"/>
    <property type="molecule type" value="Genomic_DNA"/>
</dbReference>
<dbReference type="SUPFAM" id="SSF54909">
    <property type="entry name" value="Dimeric alpha+beta barrel"/>
    <property type="match status" value="1"/>
</dbReference>
<gene>
    <name evidence="2" type="ORF">N5I87_11735</name>
</gene>
<reference evidence="2" key="2">
    <citation type="submission" date="2023-02" db="EMBL/GenBank/DDBJ databases">
        <authorList>
            <person name="Lu C.-H."/>
        </authorList>
    </citation>
    <scope>NUCLEOTIDE SEQUENCE</scope>
    <source>
        <strain evidence="2">22TCCZM01-4</strain>
    </source>
</reference>
<dbReference type="GO" id="GO:0004497">
    <property type="term" value="F:monooxygenase activity"/>
    <property type="evidence" value="ECO:0007669"/>
    <property type="project" value="UniProtKB-KW"/>
</dbReference>
<protein>
    <submittedName>
        <fullName evidence="2">Antibiotic biosynthesis monooxygenase</fullName>
    </submittedName>
</protein>
<evidence type="ECO:0000313" key="2">
    <source>
        <dbReference type="EMBL" id="MCT7316679.1"/>
    </source>
</evidence>
<accession>A0AAE3I397</accession>
<dbReference type="PROSITE" id="PS51725">
    <property type="entry name" value="ABM"/>
    <property type="match status" value="1"/>
</dbReference>
<evidence type="ECO:0000259" key="1">
    <source>
        <dbReference type="PROSITE" id="PS51725"/>
    </source>
</evidence>
<dbReference type="RefSeq" id="WP_260799552.1">
    <property type="nucleotide sequence ID" value="NZ_JAOCQJ010000003.1"/>
</dbReference>
<keyword evidence="2" id="KW-0560">Oxidoreductase</keyword>
<keyword evidence="2" id="KW-0503">Monooxygenase</keyword>
<feature type="domain" description="ABM" evidence="1">
    <location>
        <begin position="2"/>
        <end position="97"/>
    </location>
</feature>
<dbReference type="Proteomes" id="UP001164374">
    <property type="component" value="Unassembled WGS sequence"/>
</dbReference>
<dbReference type="AlphaFoldDB" id="A0AAE3I397"/>
<comment type="caution">
    <text evidence="2">The sequence shown here is derived from an EMBL/GenBank/DDBJ whole genome shotgun (WGS) entry which is preliminary data.</text>
</comment>
<dbReference type="Gene3D" id="3.30.70.100">
    <property type="match status" value="1"/>
</dbReference>
<evidence type="ECO:0000313" key="3">
    <source>
        <dbReference type="Proteomes" id="UP001164374"/>
    </source>
</evidence>
<organism evidence="2 3">
    <name type="scientific">Ralstonia mojiangensis</name>
    <dbReference type="NCBI Taxonomy" id="2953895"/>
    <lineage>
        <taxon>Bacteria</taxon>
        <taxon>Pseudomonadati</taxon>
        <taxon>Pseudomonadota</taxon>
        <taxon>Betaproteobacteria</taxon>
        <taxon>Burkholderiales</taxon>
        <taxon>Burkholderiaceae</taxon>
        <taxon>Ralstonia</taxon>
    </lineage>
</organism>
<name>A0AAE3I397_9RALS</name>
<dbReference type="InterPro" id="IPR011008">
    <property type="entry name" value="Dimeric_a/b-barrel"/>
</dbReference>
<proteinExistence type="predicted"/>
<sequence length="100" mass="11592">MVLESALLHVRPGQEAAFEAAFGEARHHIIGAMRGFVSLSLSRCMERASDYLLLVQWQTLEDHTIGFRQSPEYQRWRALLHHFYDPMPEVLHHTTVLEHA</sequence>
<dbReference type="Pfam" id="PF03992">
    <property type="entry name" value="ABM"/>
    <property type="match status" value="1"/>
</dbReference>
<reference evidence="2" key="1">
    <citation type="journal article" date="2023" name="Front. Microbiol.">
        <title>Ralstonia chuxiongensis sp. nov., Ralstonia mojiangensis sp. nov., and Ralstonia soli sp. nov., isolated from tobacco fields, are three novel species in the family Burkholderiaceae.</title>
        <authorList>
            <person name="Lu C.H."/>
            <person name="Zhang Y.Y."/>
            <person name="Jiang N."/>
            <person name="Chen W."/>
            <person name="Shao X."/>
            <person name="Zhao Z.M."/>
            <person name="Lu W.L."/>
            <person name="Hu X."/>
            <person name="Xi Y.X."/>
            <person name="Zou S.Y."/>
            <person name="Wei Q.J."/>
            <person name="Lin Z.L."/>
            <person name="Gong L."/>
            <person name="Gai X.T."/>
            <person name="Zhang L.Q."/>
            <person name="Li J.Y."/>
            <person name="Jin Y."/>
            <person name="Xia Z.Y."/>
        </authorList>
    </citation>
    <scope>NUCLEOTIDE SEQUENCE</scope>
    <source>
        <strain evidence="2">22TCCZM01-4</strain>
    </source>
</reference>